<organism evidence="4 5">
    <name type="scientific">Vibrio viridaestus</name>
    <dbReference type="NCBI Taxonomy" id="2487322"/>
    <lineage>
        <taxon>Bacteria</taxon>
        <taxon>Pseudomonadati</taxon>
        <taxon>Pseudomonadota</taxon>
        <taxon>Gammaproteobacteria</taxon>
        <taxon>Vibrionales</taxon>
        <taxon>Vibrionaceae</taxon>
        <taxon>Vibrio</taxon>
    </lineage>
</organism>
<dbReference type="AlphaFoldDB" id="A0A3N9TJA0"/>
<evidence type="ECO:0000313" key="5">
    <source>
        <dbReference type="Proteomes" id="UP000281112"/>
    </source>
</evidence>
<keyword evidence="2" id="KW-0227">DNA damage</keyword>
<dbReference type="SUPFAM" id="SSF56672">
    <property type="entry name" value="DNA/RNA polymerases"/>
    <property type="match status" value="1"/>
</dbReference>
<dbReference type="InterPro" id="IPR043502">
    <property type="entry name" value="DNA/RNA_pol_sf"/>
</dbReference>
<comment type="caution">
    <text evidence="4">The sequence shown here is derived from an EMBL/GenBank/DDBJ whole genome shotgun (WGS) entry which is preliminary data.</text>
</comment>
<evidence type="ECO:0000256" key="2">
    <source>
        <dbReference type="ARBA" id="ARBA00022763"/>
    </source>
</evidence>
<evidence type="ECO:0000256" key="1">
    <source>
        <dbReference type="ARBA" id="ARBA00010945"/>
    </source>
</evidence>
<dbReference type="InterPro" id="IPR001126">
    <property type="entry name" value="UmuC"/>
</dbReference>
<dbReference type="CDD" id="cd03468">
    <property type="entry name" value="PolY_like"/>
    <property type="match status" value="1"/>
</dbReference>
<dbReference type="InterPro" id="IPR043128">
    <property type="entry name" value="Rev_trsase/Diguanyl_cyclase"/>
</dbReference>
<dbReference type="PANTHER" id="PTHR35369:SF2">
    <property type="entry name" value="BLR3025 PROTEIN"/>
    <property type="match status" value="1"/>
</dbReference>
<proteinExistence type="inferred from homology"/>
<dbReference type="OrthoDB" id="5298951at2"/>
<sequence>MLWLYLHFPCLQIDSQYISDDSEPAAIVDSAKSRIVQTNLAANSQGIKIGMNLSSASAMSHKLTVVPYQLESETKILNEIAQWLYLICSDIVLFPPNGILIKISNMLRLYHDISNYWQVLNNHMTMWKVRFTYSTGFSPLSARLLARQSHNGLEAEKERLLAEIKPIALHHTDLAHRQVEMLNRVGIKTLADLLSLPMSELARRFNIELVNYVGRLLGQFKHPLSFFTPKEQFQTETELLYEINNIGWLEKPLLQQLKRLEHFALLRNQTIFEIQLVLKQKLFNQNSDYHYTSLSVLAAHGEYLASKWFNLIQLRLESLELLGPIQQFSLLAVRSESRQDNTKDLFSGEQGQLAPLELVSMLEAKLGTEAVRTIQLTDDPRPELSSLYTPTLHKPEKTIRKALIRPSFLHLEPRPLTQKVSLIKGPERIATGWWDGNPIVRDYFIAHSVEGEWLWVFRDNHQNWFVHGRFS</sequence>
<gene>
    <name evidence="4" type="ORF">EES38_06500</name>
</gene>
<dbReference type="Pfam" id="PF00817">
    <property type="entry name" value="IMS"/>
    <property type="match status" value="1"/>
</dbReference>
<dbReference type="PANTHER" id="PTHR35369">
    <property type="entry name" value="BLR3025 PROTEIN-RELATED"/>
    <property type="match status" value="1"/>
</dbReference>
<evidence type="ECO:0000313" key="4">
    <source>
        <dbReference type="EMBL" id="RQW64231.1"/>
    </source>
</evidence>
<dbReference type="Gene3D" id="3.40.1170.60">
    <property type="match status" value="1"/>
</dbReference>
<dbReference type="Gene3D" id="3.30.70.270">
    <property type="match status" value="1"/>
</dbReference>
<reference evidence="4 5" key="1">
    <citation type="submission" date="2018-11" db="EMBL/GenBank/DDBJ databases">
        <title>Vibrio LJC006 sp. nov., isolated from seawater during the bloom of the enteromorpha.</title>
        <authorList>
            <person name="Liang J."/>
        </authorList>
    </citation>
    <scope>NUCLEOTIDE SEQUENCE [LARGE SCALE GENOMIC DNA]</scope>
    <source>
        <strain evidence="4 5">LJC006</strain>
    </source>
</reference>
<dbReference type="InterPro" id="IPR050356">
    <property type="entry name" value="SulA_CellDiv_inhibitor"/>
</dbReference>
<dbReference type="Proteomes" id="UP000281112">
    <property type="component" value="Unassembled WGS sequence"/>
</dbReference>
<name>A0A3N9TJA0_9VIBR</name>
<protein>
    <submittedName>
        <fullName evidence="4">DNA polymerase Y family protein</fullName>
    </submittedName>
</protein>
<feature type="domain" description="UmuC" evidence="3">
    <location>
        <begin position="22"/>
        <end position="143"/>
    </location>
</feature>
<keyword evidence="5" id="KW-1185">Reference proteome</keyword>
<comment type="similarity">
    <text evidence="1">Belongs to the DNA polymerase type-Y family.</text>
</comment>
<accession>A0A3N9TJA0</accession>
<dbReference type="GO" id="GO:0006281">
    <property type="term" value="P:DNA repair"/>
    <property type="evidence" value="ECO:0007669"/>
    <property type="project" value="InterPro"/>
</dbReference>
<dbReference type="RefSeq" id="WP_124936351.1">
    <property type="nucleotide sequence ID" value="NZ_RJVQ01000002.1"/>
</dbReference>
<dbReference type="EMBL" id="RJVQ01000002">
    <property type="protein sequence ID" value="RQW64231.1"/>
    <property type="molecule type" value="Genomic_DNA"/>
</dbReference>
<evidence type="ECO:0000259" key="3">
    <source>
        <dbReference type="Pfam" id="PF00817"/>
    </source>
</evidence>